<comment type="subcellular location">
    <subcellularLocation>
        <location evidence="1">Membrane</location>
    </subcellularLocation>
</comment>
<proteinExistence type="predicted"/>
<dbReference type="SMART" id="SM00832">
    <property type="entry name" value="C8"/>
    <property type="match status" value="1"/>
</dbReference>
<dbReference type="Pfam" id="PF00094">
    <property type="entry name" value="VWD"/>
    <property type="match status" value="1"/>
</dbReference>
<dbReference type="CDD" id="cd19941">
    <property type="entry name" value="TIL"/>
    <property type="match status" value="1"/>
</dbReference>
<evidence type="ECO:0000256" key="5">
    <source>
        <dbReference type="SAM" id="MobiDB-lite"/>
    </source>
</evidence>
<dbReference type="AlphaFoldDB" id="A0A433U7S4"/>
<comment type="caution">
    <text evidence="7">The sequence shown here is derived from an EMBL/GenBank/DDBJ whole genome shotgun (WGS) entry which is preliminary data.</text>
</comment>
<keyword evidence="2" id="KW-0732">Signal</keyword>
<evidence type="ECO:0000259" key="6">
    <source>
        <dbReference type="PROSITE" id="PS51233"/>
    </source>
</evidence>
<accession>A0A433U7S4</accession>
<keyword evidence="3" id="KW-0472">Membrane</keyword>
<evidence type="ECO:0000256" key="3">
    <source>
        <dbReference type="ARBA" id="ARBA00023136"/>
    </source>
</evidence>
<gene>
    <name evidence="7" type="ORF">EGW08_002394</name>
</gene>
<dbReference type="Gene3D" id="2.10.25.10">
    <property type="entry name" value="Laminin"/>
    <property type="match status" value="2"/>
</dbReference>
<feature type="compositionally biased region" description="Polar residues" evidence="5">
    <location>
        <begin position="460"/>
        <end position="472"/>
    </location>
</feature>
<dbReference type="EMBL" id="RQTK01000046">
    <property type="protein sequence ID" value="RUS89864.1"/>
    <property type="molecule type" value="Genomic_DNA"/>
</dbReference>
<protein>
    <recommendedName>
        <fullName evidence="6">VWFD domain-containing protein</fullName>
    </recommendedName>
</protein>
<feature type="compositionally biased region" description="Pro residues" evidence="5">
    <location>
        <begin position="439"/>
        <end position="452"/>
    </location>
</feature>
<dbReference type="STRING" id="188477.A0A433U7S4"/>
<dbReference type="Pfam" id="PF08742">
    <property type="entry name" value="C8"/>
    <property type="match status" value="1"/>
</dbReference>
<dbReference type="InterPro" id="IPR001846">
    <property type="entry name" value="VWF_type-D"/>
</dbReference>
<name>A0A433U7S4_ELYCH</name>
<evidence type="ECO:0000256" key="1">
    <source>
        <dbReference type="ARBA" id="ARBA00004370"/>
    </source>
</evidence>
<dbReference type="SUPFAM" id="SSF57567">
    <property type="entry name" value="Serine protease inhibitors"/>
    <property type="match status" value="1"/>
</dbReference>
<dbReference type="PANTHER" id="PTHR46160">
    <property type="entry name" value="ALPHA-TECTORIN-RELATED"/>
    <property type="match status" value="1"/>
</dbReference>
<keyword evidence="8" id="KW-1185">Reference proteome</keyword>
<feature type="compositionally biased region" description="Low complexity" evidence="5">
    <location>
        <begin position="414"/>
        <end position="424"/>
    </location>
</feature>
<feature type="region of interest" description="Disordered" evidence="5">
    <location>
        <begin position="405"/>
        <end position="472"/>
    </location>
</feature>
<evidence type="ECO:0000313" key="8">
    <source>
        <dbReference type="Proteomes" id="UP000271974"/>
    </source>
</evidence>
<organism evidence="7 8">
    <name type="scientific">Elysia chlorotica</name>
    <name type="common">Eastern emerald elysia</name>
    <name type="synonym">Sea slug</name>
    <dbReference type="NCBI Taxonomy" id="188477"/>
    <lineage>
        <taxon>Eukaryota</taxon>
        <taxon>Metazoa</taxon>
        <taxon>Spiralia</taxon>
        <taxon>Lophotrochozoa</taxon>
        <taxon>Mollusca</taxon>
        <taxon>Gastropoda</taxon>
        <taxon>Heterobranchia</taxon>
        <taxon>Euthyneura</taxon>
        <taxon>Panpulmonata</taxon>
        <taxon>Sacoglossa</taxon>
        <taxon>Placobranchoidea</taxon>
        <taxon>Plakobranchidae</taxon>
        <taxon>Elysia</taxon>
    </lineage>
</organism>
<dbReference type="SUPFAM" id="SSF57196">
    <property type="entry name" value="EGF/Laminin"/>
    <property type="match status" value="1"/>
</dbReference>
<dbReference type="GO" id="GO:0016020">
    <property type="term" value="C:membrane"/>
    <property type="evidence" value="ECO:0007669"/>
    <property type="project" value="UniProtKB-SubCell"/>
</dbReference>
<dbReference type="PROSITE" id="PS51233">
    <property type="entry name" value="VWFD"/>
    <property type="match status" value="1"/>
</dbReference>
<feature type="domain" description="VWFD" evidence="6">
    <location>
        <begin position="1"/>
        <end position="166"/>
    </location>
</feature>
<feature type="non-terminal residue" evidence="7">
    <location>
        <position position="472"/>
    </location>
</feature>
<keyword evidence="4" id="KW-1015">Disulfide bond</keyword>
<reference evidence="7 8" key="1">
    <citation type="submission" date="2019-01" db="EMBL/GenBank/DDBJ databases">
        <title>A draft genome assembly of the solar-powered sea slug Elysia chlorotica.</title>
        <authorList>
            <person name="Cai H."/>
            <person name="Li Q."/>
            <person name="Fang X."/>
            <person name="Li J."/>
            <person name="Curtis N.E."/>
            <person name="Altenburger A."/>
            <person name="Shibata T."/>
            <person name="Feng M."/>
            <person name="Maeda T."/>
            <person name="Schwartz J.A."/>
            <person name="Shigenobu S."/>
            <person name="Lundholm N."/>
            <person name="Nishiyama T."/>
            <person name="Yang H."/>
            <person name="Hasebe M."/>
            <person name="Li S."/>
            <person name="Pierce S.K."/>
            <person name="Wang J."/>
        </authorList>
    </citation>
    <scope>NUCLEOTIDE SEQUENCE [LARGE SCALE GENOMIC DNA]</scope>
    <source>
        <strain evidence="7">EC2010</strain>
        <tissue evidence="7">Whole organism of an adult</tissue>
    </source>
</reference>
<dbReference type="InterPro" id="IPR014853">
    <property type="entry name" value="VWF/SSPO/ZAN-like_Cys-rich_dom"/>
</dbReference>
<dbReference type="InterPro" id="IPR002919">
    <property type="entry name" value="TIL_dom"/>
</dbReference>
<sequence length="472" mass="51399">MIHFQGACTYTLAQSKNSRNGTCPFKVDVKNEHRKGNNRVTFTRVVYVKVKDTTFTLLPEGQIMVDGMERFAPVVLTDLDVSISQSGRYAELLVPDCGLEVAFDGVHRVVVRVPKESHAGRLSGICGDCNGKTDDFRTQEGKDVSKEKEKYSLIGNSYLVQEGYLPEGIKRCKELPPKVTCDPETLTLAGDVNHCGRITDASGPFGECSKEMGNEAIQKMFEACVLDVCTYIDQPEVVAKVVCMANEALASFCETSGLPVAWRSALFCPLDCPANSHYSPLMSGCQPSCPSPNGLDPEDCPLAEREGCQCDDGFVLDRGQCIFQEDCGCRDVSAFYIPRNTSYTTADCSQTLECRPSDLGSTLHVTQHEDVCPPTATCVLSPTGARSCRCKDGYRDRGGECVRVVSLPPPPTMPAETTPTILPTPKKPKVVTDEATPPRQTPPRVTPPPPPLTTEEPSRDTTVIMNPPTTVK</sequence>
<dbReference type="Proteomes" id="UP000271974">
    <property type="component" value="Unassembled WGS sequence"/>
</dbReference>
<dbReference type="SMART" id="SM00216">
    <property type="entry name" value="VWD"/>
    <property type="match status" value="1"/>
</dbReference>
<dbReference type="PANTHER" id="PTHR46160:SF9">
    <property type="entry name" value="PROTEIN PRY2-RELATED"/>
    <property type="match status" value="1"/>
</dbReference>
<dbReference type="InterPro" id="IPR052749">
    <property type="entry name" value="Alpha-tectorin"/>
</dbReference>
<evidence type="ECO:0000256" key="4">
    <source>
        <dbReference type="ARBA" id="ARBA00023157"/>
    </source>
</evidence>
<dbReference type="FunFam" id="2.10.25.10:FF:000055">
    <property type="entry name" value="alpha-tectorin isoform X1"/>
    <property type="match status" value="1"/>
</dbReference>
<dbReference type="OrthoDB" id="6114226at2759"/>
<evidence type="ECO:0000313" key="7">
    <source>
        <dbReference type="EMBL" id="RUS89864.1"/>
    </source>
</evidence>
<dbReference type="InterPro" id="IPR036084">
    <property type="entry name" value="Ser_inhib-like_sf"/>
</dbReference>
<evidence type="ECO:0000256" key="2">
    <source>
        <dbReference type="ARBA" id="ARBA00022729"/>
    </source>
</evidence>
<dbReference type="Pfam" id="PF01826">
    <property type="entry name" value="TIL"/>
    <property type="match status" value="1"/>
</dbReference>